<dbReference type="EMBL" id="BAAAPC010000019">
    <property type="protein sequence ID" value="GAA2008865.1"/>
    <property type="molecule type" value="Genomic_DNA"/>
</dbReference>
<dbReference type="Proteomes" id="UP001501585">
    <property type="component" value="Unassembled WGS sequence"/>
</dbReference>
<keyword evidence="2" id="KW-0472">Membrane</keyword>
<evidence type="ECO:0000313" key="4">
    <source>
        <dbReference type="Proteomes" id="UP001501585"/>
    </source>
</evidence>
<evidence type="ECO:0000313" key="3">
    <source>
        <dbReference type="EMBL" id="GAA2008865.1"/>
    </source>
</evidence>
<keyword evidence="2" id="KW-1133">Transmembrane helix</keyword>
<organism evidence="3 4">
    <name type="scientific">Nocardiopsis rhodophaea</name>
    <dbReference type="NCBI Taxonomy" id="280238"/>
    <lineage>
        <taxon>Bacteria</taxon>
        <taxon>Bacillati</taxon>
        <taxon>Actinomycetota</taxon>
        <taxon>Actinomycetes</taxon>
        <taxon>Streptosporangiales</taxon>
        <taxon>Nocardiopsidaceae</taxon>
        <taxon>Nocardiopsis</taxon>
    </lineage>
</organism>
<keyword evidence="4" id="KW-1185">Reference proteome</keyword>
<sequence length="185" mass="19627">MSYPQGQYPPPHQQPYGPPGQPYQGHPQWGHPQPGYSPQPPGYPYGAPPPANMPGKLLGVRITMFILGGIGLLFSGVCALVLWAGSEAGGGQTDLLADFPPEVFLVILLITGVYGVLSVGLAALMGKRSQAVWWLVVIFQGCAAVWCLWGVLAGNGGSSVPLIFAVALFGSLLPRSCREYYRGYA</sequence>
<evidence type="ECO:0000256" key="2">
    <source>
        <dbReference type="SAM" id="Phobius"/>
    </source>
</evidence>
<feature type="transmembrane region" description="Helical" evidence="2">
    <location>
        <begin position="131"/>
        <end position="152"/>
    </location>
</feature>
<feature type="transmembrane region" description="Helical" evidence="2">
    <location>
        <begin position="158"/>
        <end position="174"/>
    </location>
</feature>
<keyword evidence="2" id="KW-0812">Transmembrane</keyword>
<evidence type="ECO:0008006" key="5">
    <source>
        <dbReference type="Google" id="ProtNLM"/>
    </source>
</evidence>
<accession>A0ABN2TGP2</accession>
<name>A0ABN2TGP2_9ACTN</name>
<proteinExistence type="predicted"/>
<feature type="transmembrane region" description="Helical" evidence="2">
    <location>
        <begin position="103"/>
        <end position="124"/>
    </location>
</feature>
<feature type="compositionally biased region" description="Low complexity" evidence="1">
    <location>
        <begin position="22"/>
        <end position="34"/>
    </location>
</feature>
<gene>
    <name evidence="3" type="ORF">GCM10009799_40790</name>
</gene>
<feature type="transmembrane region" description="Helical" evidence="2">
    <location>
        <begin position="62"/>
        <end position="83"/>
    </location>
</feature>
<reference evidence="3 4" key="1">
    <citation type="journal article" date="2019" name="Int. J. Syst. Evol. Microbiol.">
        <title>The Global Catalogue of Microorganisms (GCM) 10K type strain sequencing project: providing services to taxonomists for standard genome sequencing and annotation.</title>
        <authorList>
            <consortium name="The Broad Institute Genomics Platform"/>
            <consortium name="The Broad Institute Genome Sequencing Center for Infectious Disease"/>
            <person name="Wu L."/>
            <person name="Ma J."/>
        </authorList>
    </citation>
    <scope>NUCLEOTIDE SEQUENCE [LARGE SCALE GENOMIC DNA]</scope>
    <source>
        <strain evidence="3 4">JCM 15313</strain>
    </source>
</reference>
<feature type="compositionally biased region" description="Pro residues" evidence="1">
    <location>
        <begin position="7"/>
        <end position="21"/>
    </location>
</feature>
<feature type="region of interest" description="Disordered" evidence="1">
    <location>
        <begin position="1"/>
        <end position="45"/>
    </location>
</feature>
<comment type="caution">
    <text evidence="3">The sequence shown here is derived from an EMBL/GenBank/DDBJ whole genome shotgun (WGS) entry which is preliminary data.</text>
</comment>
<evidence type="ECO:0000256" key="1">
    <source>
        <dbReference type="SAM" id="MobiDB-lite"/>
    </source>
</evidence>
<feature type="compositionally biased region" description="Pro residues" evidence="1">
    <location>
        <begin position="35"/>
        <end position="45"/>
    </location>
</feature>
<protein>
    <recommendedName>
        <fullName evidence="5">Integral membrane protein</fullName>
    </recommendedName>
</protein>